<dbReference type="STRING" id="50429.A0A2B4ST37"/>
<dbReference type="OrthoDB" id="371463at2759"/>
<dbReference type="SUPFAM" id="SSF56176">
    <property type="entry name" value="FAD-binding/transporter-associated domain-like"/>
    <property type="match status" value="1"/>
</dbReference>
<evidence type="ECO:0000313" key="4">
    <source>
        <dbReference type="Proteomes" id="UP000225706"/>
    </source>
</evidence>
<feature type="domain" description="FAD-binding PCMH-type" evidence="2">
    <location>
        <begin position="189"/>
        <end position="372"/>
    </location>
</feature>
<dbReference type="EMBL" id="LSMT01000031">
    <property type="protein sequence ID" value="PFX31758.1"/>
    <property type="molecule type" value="Genomic_DNA"/>
</dbReference>
<evidence type="ECO:0000259" key="2">
    <source>
        <dbReference type="PROSITE" id="PS51387"/>
    </source>
</evidence>
<dbReference type="AlphaFoldDB" id="A0A2B4ST37"/>
<proteinExistence type="predicted"/>
<name>A0A2B4ST37_STYPI</name>
<reference evidence="4" key="1">
    <citation type="journal article" date="2017" name="bioRxiv">
        <title>Comparative analysis of the genomes of Stylophora pistillata and Acropora digitifera provides evidence for extensive differences between species of corals.</title>
        <authorList>
            <person name="Voolstra C.R."/>
            <person name="Li Y."/>
            <person name="Liew Y.J."/>
            <person name="Baumgarten S."/>
            <person name="Zoccola D."/>
            <person name="Flot J.-F."/>
            <person name="Tambutte S."/>
            <person name="Allemand D."/>
            <person name="Aranda M."/>
        </authorList>
    </citation>
    <scope>NUCLEOTIDE SEQUENCE [LARGE SCALE GENOMIC DNA]</scope>
</reference>
<evidence type="ECO:0000313" key="3">
    <source>
        <dbReference type="EMBL" id="PFX31758.1"/>
    </source>
</evidence>
<dbReference type="InterPro" id="IPR007173">
    <property type="entry name" value="ALO_C"/>
</dbReference>
<dbReference type="Gene3D" id="1.10.45.10">
    <property type="entry name" value="Vanillyl-alcohol Oxidase, Chain A, domain 4"/>
    <property type="match status" value="1"/>
</dbReference>
<dbReference type="InterPro" id="IPR006094">
    <property type="entry name" value="Oxid_FAD_bind_N"/>
</dbReference>
<organism evidence="3 4">
    <name type="scientific">Stylophora pistillata</name>
    <name type="common">Smooth cauliflower coral</name>
    <dbReference type="NCBI Taxonomy" id="50429"/>
    <lineage>
        <taxon>Eukaryota</taxon>
        <taxon>Metazoa</taxon>
        <taxon>Cnidaria</taxon>
        <taxon>Anthozoa</taxon>
        <taxon>Hexacorallia</taxon>
        <taxon>Scleractinia</taxon>
        <taxon>Astrocoeniina</taxon>
        <taxon>Pocilloporidae</taxon>
        <taxon>Stylophora</taxon>
    </lineage>
</organism>
<gene>
    <name evidence="3" type="primary">ALO1</name>
    <name evidence="3" type="ORF">AWC38_SpisGene3365</name>
</gene>
<evidence type="ECO:0000256" key="1">
    <source>
        <dbReference type="ARBA" id="ARBA00023002"/>
    </source>
</evidence>
<dbReference type="Pfam" id="PF04030">
    <property type="entry name" value="ALO"/>
    <property type="match status" value="1"/>
</dbReference>
<accession>A0A2B4ST37</accession>
<dbReference type="Gene3D" id="3.30.70.2520">
    <property type="match status" value="1"/>
</dbReference>
<dbReference type="InterPro" id="IPR036318">
    <property type="entry name" value="FAD-bd_PCMH-like_sf"/>
</dbReference>
<dbReference type="GO" id="GO:0071949">
    <property type="term" value="F:FAD binding"/>
    <property type="evidence" value="ECO:0007669"/>
    <property type="project" value="InterPro"/>
</dbReference>
<dbReference type="PANTHER" id="PTHR43762:SF1">
    <property type="entry name" value="D-ARABINONO-1,4-LACTONE OXIDASE"/>
    <property type="match status" value="1"/>
</dbReference>
<protein>
    <submittedName>
        <fullName evidence="3">D-arabinono-1,4-lactone oxidase</fullName>
    </submittedName>
</protein>
<dbReference type="InterPro" id="IPR016166">
    <property type="entry name" value="FAD-bd_PCMH"/>
</dbReference>
<comment type="caution">
    <text evidence="3">The sequence shown here is derived from an EMBL/GenBank/DDBJ whole genome shotgun (WGS) entry which is preliminary data.</text>
</comment>
<dbReference type="GO" id="GO:0016020">
    <property type="term" value="C:membrane"/>
    <property type="evidence" value="ECO:0007669"/>
    <property type="project" value="InterPro"/>
</dbReference>
<dbReference type="Gene3D" id="3.30.465.10">
    <property type="match status" value="2"/>
</dbReference>
<dbReference type="PANTHER" id="PTHR43762">
    <property type="entry name" value="L-GULONOLACTONE OXIDASE"/>
    <property type="match status" value="1"/>
</dbReference>
<keyword evidence="1" id="KW-0560">Oxidoreductase</keyword>
<dbReference type="InterPro" id="IPR016171">
    <property type="entry name" value="Vanillyl_alc_oxidase_C-sub2"/>
</dbReference>
<dbReference type="Pfam" id="PF01565">
    <property type="entry name" value="FAD_binding_4"/>
    <property type="match status" value="1"/>
</dbReference>
<dbReference type="Proteomes" id="UP000225706">
    <property type="component" value="Unassembled WGS sequence"/>
</dbReference>
<keyword evidence="4" id="KW-1185">Reference proteome</keyword>
<dbReference type="InterPro" id="IPR016169">
    <property type="entry name" value="FAD-bd_PCMH_sub2"/>
</dbReference>
<sequence>MRGRSSASLGPNTVKEAISFEDVTTLVLKGELQRVGILATELEGGTSWLYCRIGGGCHLGEDSLDSNSNFQDPACYQVAIHGYGFPTLEGIIHQTIGGFVMTGSAGGSLKHSFADVIREIEFVNGNAEVQIPTPGSGLWCAVAPGADREAEANEFFRRVVTPMIDNLSEFGLSHLTLEHRMKDEAKNIVVHGCPNVPEEVSTIQEVQEAVTKARKGKKVLRVVGSKHSVNAAIYDENDITLKLKGDLRKVEILRTEEENGKKWLYCRIGGGCYLGKDPTDPLSAVHQVAAQGYGFPELGGIIQQTIGGFIMTGSAGGSLKHSFSDTIREIEFVDGNAQVQKAKPETDLWYAVGVSMGLFGVITRVTFRLPPMKFIKGSESNHKFVDSMLGPDMKGQSKLKQSLEENEYMRVNWFPQKDLNRVQEWVGQQSFKNQDLIPYKPILSCPLAAGMAAVVLSKTNCILQKEDPTEKEYSFISMMLRLFVPLCKPTEFYDHWYHALPMDNEINVEFIIRVKFTEIWVPIDQCQTVMEKLQELFSENRKAANNFATEIYGAKRSPFWLSMSYQEDMVRVDPYWWGCKKCDPRKFFSYFWDILLDIPRARLHWGKYLPKPGQKCGNTTFNADYLKSVYPKMNDWLKLREQHDPDQVFMTEYWRGILEIKPKTQ</sequence>
<dbReference type="PROSITE" id="PS51387">
    <property type="entry name" value="FAD_PCMH"/>
    <property type="match status" value="1"/>
</dbReference>
<dbReference type="InterPro" id="IPR010031">
    <property type="entry name" value="FAD_lactone_oxidase-like"/>
</dbReference>
<dbReference type="GO" id="GO:0003885">
    <property type="term" value="F:D-arabinono-1,4-lactone oxidase activity"/>
    <property type="evidence" value="ECO:0007669"/>
    <property type="project" value="InterPro"/>
</dbReference>